<evidence type="ECO:0000256" key="3">
    <source>
        <dbReference type="PROSITE-ProRule" id="PRU00169"/>
    </source>
</evidence>
<dbReference type="RefSeq" id="WP_218284728.1">
    <property type="nucleotide sequence ID" value="NZ_CP076448.1"/>
</dbReference>
<feature type="modified residue" description="4-aspartylphosphate" evidence="3">
    <location>
        <position position="645"/>
    </location>
</feature>
<dbReference type="GO" id="GO:0000155">
    <property type="term" value="F:phosphorelay sensor kinase activity"/>
    <property type="evidence" value="ECO:0007669"/>
    <property type="project" value="InterPro"/>
</dbReference>
<dbReference type="EC" id="2.7.13.3" evidence="2"/>
<keyword evidence="4" id="KW-1133">Transmembrane helix</keyword>
<dbReference type="EMBL" id="CP076448">
    <property type="protein sequence ID" value="QXM23817.1"/>
    <property type="molecule type" value="Genomic_DNA"/>
</dbReference>
<dbReference type="SMART" id="SM00448">
    <property type="entry name" value="REC"/>
    <property type="match status" value="1"/>
</dbReference>
<keyword evidence="4" id="KW-0812">Transmembrane</keyword>
<comment type="catalytic activity">
    <reaction evidence="1">
        <text>ATP + protein L-histidine = ADP + protein N-phospho-L-histidine.</text>
        <dbReference type="EC" id="2.7.13.3"/>
    </reaction>
</comment>
<dbReference type="CDD" id="cd12915">
    <property type="entry name" value="PDC2_DGC_like"/>
    <property type="match status" value="1"/>
</dbReference>
<accession>A0A975U0W2</accession>
<keyword evidence="4" id="KW-0472">Membrane</keyword>
<dbReference type="SMART" id="SM00388">
    <property type="entry name" value="HisKA"/>
    <property type="match status" value="1"/>
</dbReference>
<evidence type="ECO:0000313" key="8">
    <source>
        <dbReference type="Proteomes" id="UP000694001"/>
    </source>
</evidence>
<dbReference type="InterPro" id="IPR003661">
    <property type="entry name" value="HisK_dim/P_dom"/>
</dbReference>
<dbReference type="InterPro" id="IPR005467">
    <property type="entry name" value="His_kinase_dom"/>
</dbReference>
<feature type="transmembrane region" description="Helical" evidence="4">
    <location>
        <begin position="281"/>
        <end position="303"/>
    </location>
</feature>
<reference evidence="7" key="1">
    <citation type="submission" date="2021-06" db="EMBL/GenBank/DDBJ databases">
        <title>Elioraea tepida, sp. nov., a moderately thermophilic aerobic anoxygenic phototrophic bacterium isolated from an alkaline siliceous hot spring mat community in Yellowstone National Park, WY, USA.</title>
        <authorList>
            <person name="Saini M.K."/>
            <person name="Yoshida S."/>
            <person name="Sebastian A."/>
            <person name="Hirose S."/>
            <person name="Hara E."/>
            <person name="Tamaki H."/>
            <person name="Soulier N.T."/>
            <person name="Albert I."/>
            <person name="Hanada S."/>
            <person name="Bryant D.A."/>
            <person name="Tank M."/>
        </authorList>
    </citation>
    <scope>NUCLEOTIDE SEQUENCE</scope>
    <source>
        <strain evidence="7">MS-P2</strain>
    </source>
</reference>
<evidence type="ECO:0000256" key="2">
    <source>
        <dbReference type="ARBA" id="ARBA00012438"/>
    </source>
</evidence>
<dbReference type="PANTHER" id="PTHR43065">
    <property type="entry name" value="SENSOR HISTIDINE KINASE"/>
    <property type="match status" value="1"/>
</dbReference>
<dbReference type="KEGG" id="elio:KO353_10950"/>
<evidence type="ECO:0000259" key="5">
    <source>
        <dbReference type="PROSITE" id="PS50109"/>
    </source>
</evidence>
<gene>
    <name evidence="7" type="ORF">KO353_10950</name>
</gene>
<dbReference type="PROSITE" id="PS50110">
    <property type="entry name" value="RESPONSE_REGULATORY"/>
    <property type="match status" value="1"/>
</dbReference>
<sequence length="714" mass="75187">MPRRLPRPIGVHALLFLASVTVPSLLFGLAAWDGHMRALATGRERVERTATILREHTQKVLETQELAIARVADRIEDLDDADIARAETNLFLRSLAESLEPTVSMWISSADGTLLAGSAPWQPGLSIAIYGFWQEQRDGTPGPSISPPFIGRATRAWSIALARRRPSPDGRFLGTIHASMSPGYFARYFAEVAGQPGHRARLIRADGQVLAHSPDLDGFPKLAPSDAVMRAIAAGPPAGAIDVESEIGPRVLAVRRVGSYPVYVAYSIDRATLLAGWRRDLAPFLAAAVACALGLLAISVLALRESRGRQRALVALARESEQRLASERGLREASRLEAIGRITGGIAHDFNNLLTTVLVSLDFLAERQGLDRDGVRLVEGARKAAESGARLIASLLAYARGQKLEPMAVDAPALVADMLPLIRHSVGAGIAVSLCARPGLPPCLADPDQLRAALLNLALNARDAMPEGGELAIAITEEVLDAEALAANLEARPGRFIAITVKDTGAGIAAADLPRVFEPFFTTKPHGQGTGLGLSQVFGFARQSSGHVKLESAPGCGTSVRIFLPLASAGRPAAGAVRDAAASAAPPDPPPGPLRILVVDDTAEILALARTILVGAGHRVTTAPSGDDAARLIASGDRFDLVLSDVVMPGAMDGFALAAHIAAVRPDVPVLLMSGYAPDLARGRPHMAGSIAKPFHRDALLAAVAAALRQRVTV</sequence>
<dbReference type="AlphaFoldDB" id="A0A975U0W2"/>
<feature type="domain" description="Response regulatory" evidence="6">
    <location>
        <begin position="595"/>
        <end position="708"/>
    </location>
</feature>
<dbReference type="PROSITE" id="PS50109">
    <property type="entry name" value="HIS_KIN"/>
    <property type="match status" value="1"/>
</dbReference>
<dbReference type="PANTHER" id="PTHR43065:SF49">
    <property type="entry name" value="HISTIDINE KINASE"/>
    <property type="match status" value="1"/>
</dbReference>
<dbReference type="Pfam" id="PF00072">
    <property type="entry name" value="Response_reg"/>
    <property type="match status" value="1"/>
</dbReference>
<name>A0A975U0W2_9PROT</name>
<keyword evidence="8" id="KW-1185">Reference proteome</keyword>
<evidence type="ECO:0000259" key="6">
    <source>
        <dbReference type="PROSITE" id="PS50110"/>
    </source>
</evidence>
<dbReference type="InterPro" id="IPR003594">
    <property type="entry name" value="HATPase_dom"/>
</dbReference>
<evidence type="ECO:0000313" key="7">
    <source>
        <dbReference type="EMBL" id="QXM23817.1"/>
    </source>
</evidence>
<keyword evidence="3" id="KW-0597">Phosphoprotein</keyword>
<evidence type="ECO:0000256" key="4">
    <source>
        <dbReference type="SAM" id="Phobius"/>
    </source>
</evidence>
<dbReference type="InterPro" id="IPR001789">
    <property type="entry name" value="Sig_transdc_resp-reg_receiver"/>
</dbReference>
<evidence type="ECO:0000256" key="1">
    <source>
        <dbReference type="ARBA" id="ARBA00000085"/>
    </source>
</evidence>
<protein>
    <recommendedName>
        <fullName evidence="2">histidine kinase</fullName>
        <ecNumber evidence="2">2.7.13.3</ecNumber>
    </recommendedName>
</protein>
<dbReference type="SMART" id="SM00387">
    <property type="entry name" value="HATPase_c"/>
    <property type="match status" value="1"/>
</dbReference>
<dbReference type="CDD" id="cd00082">
    <property type="entry name" value="HisKA"/>
    <property type="match status" value="1"/>
</dbReference>
<proteinExistence type="predicted"/>
<dbReference type="CDD" id="cd12914">
    <property type="entry name" value="PDC1_DGC_like"/>
    <property type="match status" value="1"/>
</dbReference>
<dbReference type="CDD" id="cd00156">
    <property type="entry name" value="REC"/>
    <property type="match status" value="1"/>
</dbReference>
<organism evidence="7 8">
    <name type="scientific">Elioraea tepida</name>
    <dbReference type="NCBI Taxonomy" id="2843330"/>
    <lineage>
        <taxon>Bacteria</taxon>
        <taxon>Pseudomonadati</taxon>
        <taxon>Pseudomonadota</taxon>
        <taxon>Alphaproteobacteria</taxon>
        <taxon>Acetobacterales</taxon>
        <taxon>Elioraeaceae</taxon>
        <taxon>Elioraea</taxon>
    </lineage>
</organism>
<dbReference type="Proteomes" id="UP000694001">
    <property type="component" value="Chromosome"/>
</dbReference>
<dbReference type="Pfam" id="PF02518">
    <property type="entry name" value="HATPase_c"/>
    <property type="match status" value="1"/>
</dbReference>
<feature type="domain" description="Histidine kinase" evidence="5">
    <location>
        <begin position="345"/>
        <end position="568"/>
    </location>
</feature>